<gene>
    <name evidence="1" type="ORF">GCM10009430_49240</name>
</gene>
<dbReference type="Proteomes" id="UP001501758">
    <property type="component" value="Unassembled WGS sequence"/>
</dbReference>
<reference evidence="1 2" key="1">
    <citation type="journal article" date="2019" name="Int. J. Syst. Evol. Microbiol.">
        <title>The Global Catalogue of Microorganisms (GCM) 10K type strain sequencing project: providing services to taxonomists for standard genome sequencing and annotation.</title>
        <authorList>
            <consortium name="The Broad Institute Genomics Platform"/>
            <consortium name="The Broad Institute Genome Sequencing Center for Infectious Disease"/>
            <person name="Wu L."/>
            <person name="Ma J."/>
        </authorList>
    </citation>
    <scope>NUCLEOTIDE SEQUENCE [LARGE SCALE GENOMIC DNA]</scope>
    <source>
        <strain evidence="1 2">JCM 15974</strain>
    </source>
</reference>
<dbReference type="EMBL" id="BAAAGE010000010">
    <property type="protein sequence ID" value="GAA0734266.1"/>
    <property type="molecule type" value="Genomic_DNA"/>
</dbReference>
<proteinExistence type="predicted"/>
<sequence>MTELNAEKVGFTRKSCTGFGVNSEGYIFWKKDSIVKLQKIDFTEYPKEELITYRPIELKTDFFFTLLEGKRYVLQKEKELKRFQVQVDDVQELDTVSTGYIRTSHSCYRNIYIKSKKFNYSKQFDYFNLAKSLGHSKTEININYEFNKKLKIVESDSLINKELEQIKSKNKFIIVD</sequence>
<comment type="caution">
    <text evidence="1">The sequence shown here is derived from an EMBL/GenBank/DDBJ whole genome shotgun (WGS) entry which is preliminary data.</text>
</comment>
<protein>
    <submittedName>
        <fullName evidence="1">Uncharacterized protein</fullName>
    </submittedName>
</protein>
<accession>A0ABN1JAZ7</accession>
<evidence type="ECO:0000313" key="2">
    <source>
        <dbReference type="Proteomes" id="UP001501758"/>
    </source>
</evidence>
<keyword evidence="2" id="KW-1185">Reference proteome</keyword>
<organism evidence="1 2">
    <name type="scientific">Aquimarina litoralis</name>
    <dbReference type="NCBI Taxonomy" id="584605"/>
    <lineage>
        <taxon>Bacteria</taxon>
        <taxon>Pseudomonadati</taxon>
        <taxon>Bacteroidota</taxon>
        <taxon>Flavobacteriia</taxon>
        <taxon>Flavobacteriales</taxon>
        <taxon>Flavobacteriaceae</taxon>
        <taxon>Aquimarina</taxon>
    </lineage>
</organism>
<name>A0ABN1JAZ7_9FLAO</name>
<evidence type="ECO:0000313" key="1">
    <source>
        <dbReference type="EMBL" id="GAA0734266.1"/>
    </source>
</evidence>